<evidence type="ECO:0000313" key="8">
    <source>
        <dbReference type="EMBL" id="GBG27580.1"/>
    </source>
</evidence>
<evidence type="ECO:0000256" key="3">
    <source>
        <dbReference type="ARBA" id="ARBA00022741"/>
    </source>
</evidence>
<dbReference type="Pfam" id="PF00069">
    <property type="entry name" value="Pkinase"/>
    <property type="match status" value="1"/>
</dbReference>
<dbReference type="Proteomes" id="UP000241890">
    <property type="component" value="Unassembled WGS sequence"/>
</dbReference>
<evidence type="ECO:0000256" key="2">
    <source>
        <dbReference type="ARBA" id="ARBA00022679"/>
    </source>
</evidence>
<evidence type="ECO:0000256" key="5">
    <source>
        <dbReference type="ARBA" id="ARBA00022840"/>
    </source>
</evidence>
<dbReference type="SUPFAM" id="SSF56112">
    <property type="entry name" value="Protein kinase-like (PK-like)"/>
    <property type="match status" value="1"/>
</dbReference>
<keyword evidence="9" id="KW-1185">Reference proteome</keyword>
<reference evidence="8 9" key="1">
    <citation type="submission" date="2017-12" db="EMBL/GenBank/DDBJ databases">
        <title>Sequencing, de novo assembly and annotation of complete genome of a new Thraustochytrid species, strain FCC1311.</title>
        <authorList>
            <person name="Sedici K."/>
            <person name="Godart F."/>
            <person name="Aiese Cigliano R."/>
            <person name="Sanseverino W."/>
            <person name="Barakat M."/>
            <person name="Ortet P."/>
            <person name="Marechal E."/>
            <person name="Cagnac O."/>
            <person name="Amato A."/>
        </authorList>
    </citation>
    <scope>NUCLEOTIDE SEQUENCE [LARGE SCALE GENOMIC DNA]</scope>
</reference>
<dbReference type="InterPro" id="IPR011009">
    <property type="entry name" value="Kinase-like_dom_sf"/>
</dbReference>
<keyword evidence="1" id="KW-0723">Serine/threonine-protein kinase</keyword>
<name>A0A2R5G993_9STRA</name>
<dbReference type="Gene3D" id="1.10.510.10">
    <property type="entry name" value="Transferase(Phosphotransferase) domain 1"/>
    <property type="match status" value="1"/>
</dbReference>
<evidence type="ECO:0000256" key="6">
    <source>
        <dbReference type="SAM" id="MobiDB-lite"/>
    </source>
</evidence>
<evidence type="ECO:0000256" key="4">
    <source>
        <dbReference type="ARBA" id="ARBA00022777"/>
    </source>
</evidence>
<dbReference type="Gene3D" id="3.30.200.20">
    <property type="entry name" value="Phosphorylase Kinase, domain 1"/>
    <property type="match status" value="1"/>
</dbReference>
<feature type="region of interest" description="Disordered" evidence="6">
    <location>
        <begin position="140"/>
        <end position="163"/>
    </location>
</feature>
<keyword evidence="5" id="KW-0067">ATP-binding</keyword>
<sequence>MVSSEVLARGSAAAEVQQAASTRVHAAGGQRLAMPLLSLLLGSVRVRVASSPSTRSGLAQFSEAQIQSIMMSLALTLENPAADNEIPLNVIRRAGQHLYRERLYTVPELPVWTPAMAAATTSEQRTGLASMPPRFMEKTRVQRQEDTRQRRASANASGAAETDPCSQYGIVKGPLSVKAYRENSKRVAEYVAAEVNALRSLRNSPFVVALVFENSSARLPRLGTEHCERGDLYSLIQEEGPFTEMEVRLVASQLVLALDHLAQHDIVHGDIKPEHIGLTLGNHLKLIDFSRSKMLEGAASVLHSSGTLPYASPEVLETRQCTRASDWFAVGVVVFEMFFGTLPFMGKTDEETARRVCSERLRFPAGSSCTKDIRCFITHCLEKKPQQRLSTLSKCHDHDFFNNVDWTQVHEEAKALES</sequence>
<evidence type="ECO:0000256" key="1">
    <source>
        <dbReference type="ARBA" id="ARBA00022527"/>
    </source>
</evidence>
<dbReference type="GO" id="GO:0005524">
    <property type="term" value="F:ATP binding"/>
    <property type="evidence" value="ECO:0007669"/>
    <property type="project" value="UniProtKB-KW"/>
</dbReference>
<dbReference type="PROSITE" id="PS50011">
    <property type="entry name" value="PROTEIN_KINASE_DOM"/>
    <property type="match status" value="1"/>
</dbReference>
<dbReference type="GO" id="GO:0004674">
    <property type="term" value="F:protein serine/threonine kinase activity"/>
    <property type="evidence" value="ECO:0007669"/>
    <property type="project" value="UniProtKB-KW"/>
</dbReference>
<protein>
    <submittedName>
        <fullName evidence="8">Protein kinase, putative</fullName>
    </submittedName>
</protein>
<dbReference type="AlphaFoldDB" id="A0A2R5G993"/>
<proteinExistence type="predicted"/>
<dbReference type="OrthoDB" id="40161at2759"/>
<feature type="compositionally biased region" description="Basic and acidic residues" evidence="6">
    <location>
        <begin position="140"/>
        <end position="149"/>
    </location>
</feature>
<comment type="caution">
    <text evidence="8">The sequence shown here is derived from an EMBL/GenBank/DDBJ whole genome shotgun (WGS) entry which is preliminary data.</text>
</comment>
<keyword evidence="2" id="KW-0808">Transferase</keyword>
<dbReference type="EMBL" id="BEYU01000033">
    <property type="protein sequence ID" value="GBG27580.1"/>
    <property type="molecule type" value="Genomic_DNA"/>
</dbReference>
<keyword evidence="3" id="KW-0547">Nucleotide-binding</keyword>
<organism evidence="8 9">
    <name type="scientific">Hondaea fermentalgiana</name>
    <dbReference type="NCBI Taxonomy" id="2315210"/>
    <lineage>
        <taxon>Eukaryota</taxon>
        <taxon>Sar</taxon>
        <taxon>Stramenopiles</taxon>
        <taxon>Bigyra</taxon>
        <taxon>Labyrinthulomycetes</taxon>
        <taxon>Thraustochytrida</taxon>
        <taxon>Thraustochytriidae</taxon>
        <taxon>Hondaea</taxon>
    </lineage>
</organism>
<keyword evidence="4 8" id="KW-0418">Kinase</keyword>
<accession>A0A2R5G993</accession>
<evidence type="ECO:0000259" key="7">
    <source>
        <dbReference type="PROSITE" id="PS50011"/>
    </source>
</evidence>
<dbReference type="InterPro" id="IPR000719">
    <property type="entry name" value="Prot_kinase_dom"/>
</dbReference>
<dbReference type="InParanoid" id="A0A2R5G993"/>
<evidence type="ECO:0000313" key="9">
    <source>
        <dbReference type="Proteomes" id="UP000241890"/>
    </source>
</evidence>
<feature type="domain" description="Protein kinase" evidence="7">
    <location>
        <begin position="120"/>
        <end position="401"/>
    </location>
</feature>
<dbReference type="PANTHER" id="PTHR24351">
    <property type="entry name" value="RIBOSOMAL PROTEIN S6 KINASE"/>
    <property type="match status" value="1"/>
</dbReference>
<gene>
    <name evidence="8" type="ORF">FCC1311_038032</name>
</gene>